<dbReference type="Gene3D" id="3.40.50.970">
    <property type="match status" value="1"/>
</dbReference>
<dbReference type="EMBL" id="JAHRHJ020000005">
    <property type="protein sequence ID" value="KAH9316430.1"/>
    <property type="molecule type" value="Genomic_DNA"/>
</dbReference>
<feature type="region of interest" description="Disordered" evidence="4">
    <location>
        <begin position="138"/>
        <end position="250"/>
    </location>
</feature>
<evidence type="ECO:0000259" key="5">
    <source>
        <dbReference type="SMART" id="SM00861"/>
    </source>
</evidence>
<dbReference type="GO" id="GO:0004497">
    <property type="term" value="F:monooxygenase activity"/>
    <property type="evidence" value="ECO:0007669"/>
    <property type="project" value="InterPro"/>
</dbReference>
<dbReference type="GO" id="GO:0020037">
    <property type="term" value="F:heme binding"/>
    <property type="evidence" value="ECO:0007669"/>
    <property type="project" value="InterPro"/>
</dbReference>
<dbReference type="Proteomes" id="UP000824469">
    <property type="component" value="Unassembled WGS sequence"/>
</dbReference>
<dbReference type="GO" id="GO:0016705">
    <property type="term" value="F:oxidoreductase activity, acting on paired donors, with incorporation or reduction of molecular oxygen"/>
    <property type="evidence" value="ECO:0007669"/>
    <property type="project" value="InterPro"/>
</dbReference>
<dbReference type="AlphaFoldDB" id="A0AA38LC97"/>
<dbReference type="InterPro" id="IPR029061">
    <property type="entry name" value="THDP-binding"/>
</dbReference>
<keyword evidence="2" id="KW-0560">Oxidoreductase</keyword>
<dbReference type="SUPFAM" id="SSF48264">
    <property type="entry name" value="Cytochrome P450"/>
    <property type="match status" value="1"/>
</dbReference>
<evidence type="ECO:0000313" key="6">
    <source>
        <dbReference type="EMBL" id="KAH9316430.1"/>
    </source>
</evidence>
<dbReference type="SMART" id="SM00861">
    <property type="entry name" value="Transket_pyr"/>
    <property type="match status" value="1"/>
</dbReference>
<evidence type="ECO:0000256" key="3">
    <source>
        <dbReference type="ARBA" id="ARBA00023052"/>
    </source>
</evidence>
<dbReference type="InterPro" id="IPR036396">
    <property type="entry name" value="Cyt_P450_sf"/>
</dbReference>
<dbReference type="InterPro" id="IPR005475">
    <property type="entry name" value="Transketolase-like_Pyr-bd"/>
</dbReference>
<proteinExistence type="predicted"/>
<dbReference type="GO" id="GO:0006086">
    <property type="term" value="P:pyruvate decarboxylation to acetyl-CoA"/>
    <property type="evidence" value="ECO:0007669"/>
    <property type="project" value="InterPro"/>
</dbReference>
<sequence length="592" mass="65049">MTNAPLKDFLSLFHEEGEAFPEVILTPQGVQKGVKWDSLPDIWREMAKWVNMYFICDGQPSVLGGDALKILIHLKKGCVNPTLRVNLPEYLADVVIKVGQKYKSGGGKVVLKHPGLIHLLCSHQVFFKPKWRLERITVGEGSKPKQLKSGPSSTPRSIPAPASHPAHKKKEELGTPEHVDKSGAQVSPSSTTSSSRVGNEGDNEVVPTDKSPDTIFTTAHPFPQYSAMPTSSEVHSAAPETTSVPEAQNPVPTPIAMDIDHLGSCQATNPHNYLEEITLLKAQLKGGKDIITVLPLMKKLTFQVACDLFFSLSDSAKRETLANEFNTVVKGIWSVPLDLPGTAFRKDENDKPRIEEEILDIVVVVMIAGHDTTYNLLTHLVRGLALNPNIYQNIQDILFSMFPIGFMELMISMIEVVDGLISARSLFPEPWIQISLPHHFIARDMGQGSETVVPMISTQFRNSSTAAKEMTVRDALNSAIEEEMSADPKVFLMGEEVGEYQGAYKVSKGLLQKFGPDRVIDTPITEAGFTGIGVGAAYYGLKPIVEFMTFNFAMQRAFLRAKGSEKLSALADQNECRPLNTRSPHNPPKAVS</sequence>
<dbReference type="Gene3D" id="1.10.630.10">
    <property type="entry name" value="Cytochrome P450"/>
    <property type="match status" value="1"/>
</dbReference>
<dbReference type="PANTHER" id="PTHR11624">
    <property type="entry name" value="DEHYDROGENASE RELATED"/>
    <property type="match status" value="1"/>
</dbReference>
<evidence type="ECO:0000256" key="4">
    <source>
        <dbReference type="SAM" id="MobiDB-lite"/>
    </source>
</evidence>
<accession>A0AA38LC97</accession>
<name>A0AA38LC97_TAXCH</name>
<dbReference type="PANTHER" id="PTHR11624:SF96">
    <property type="entry name" value="PYRUVATE DEHYDROGENASE E1 COMPONENT SUBUNIT BETA, MITOCHONDRIAL"/>
    <property type="match status" value="1"/>
</dbReference>
<feature type="domain" description="Transketolase-like pyrimidine-binding" evidence="5">
    <location>
        <begin position="470"/>
        <end position="591"/>
    </location>
</feature>
<organism evidence="6 7">
    <name type="scientific">Taxus chinensis</name>
    <name type="common">Chinese yew</name>
    <name type="synonym">Taxus wallichiana var. chinensis</name>
    <dbReference type="NCBI Taxonomy" id="29808"/>
    <lineage>
        <taxon>Eukaryota</taxon>
        <taxon>Viridiplantae</taxon>
        <taxon>Streptophyta</taxon>
        <taxon>Embryophyta</taxon>
        <taxon>Tracheophyta</taxon>
        <taxon>Spermatophyta</taxon>
        <taxon>Pinopsida</taxon>
        <taxon>Pinidae</taxon>
        <taxon>Conifers II</taxon>
        <taxon>Cupressales</taxon>
        <taxon>Taxaceae</taxon>
        <taxon>Taxus</taxon>
    </lineage>
</organism>
<dbReference type="InterPro" id="IPR027110">
    <property type="entry name" value="PDHB_mito-type"/>
</dbReference>
<protein>
    <recommendedName>
        <fullName evidence="5">Transketolase-like pyrimidine-binding domain-containing protein</fullName>
    </recommendedName>
</protein>
<feature type="region of interest" description="Disordered" evidence="4">
    <location>
        <begin position="572"/>
        <end position="592"/>
    </location>
</feature>
<evidence type="ECO:0000256" key="1">
    <source>
        <dbReference type="ARBA" id="ARBA00001964"/>
    </source>
</evidence>
<dbReference type="GO" id="GO:0005506">
    <property type="term" value="F:iron ion binding"/>
    <property type="evidence" value="ECO:0007669"/>
    <property type="project" value="InterPro"/>
</dbReference>
<feature type="compositionally biased region" description="Basic and acidic residues" evidence="4">
    <location>
        <begin position="169"/>
        <end position="181"/>
    </location>
</feature>
<evidence type="ECO:0000313" key="7">
    <source>
        <dbReference type="Proteomes" id="UP000824469"/>
    </source>
</evidence>
<dbReference type="GO" id="GO:0004739">
    <property type="term" value="F:pyruvate dehydrogenase (acetyl-transferring) activity"/>
    <property type="evidence" value="ECO:0007669"/>
    <property type="project" value="InterPro"/>
</dbReference>
<evidence type="ECO:0000256" key="2">
    <source>
        <dbReference type="ARBA" id="ARBA00023002"/>
    </source>
</evidence>
<comment type="cofactor">
    <cofactor evidence="1">
        <name>thiamine diphosphate</name>
        <dbReference type="ChEBI" id="CHEBI:58937"/>
    </cofactor>
</comment>
<dbReference type="Pfam" id="PF02779">
    <property type="entry name" value="Transket_pyr"/>
    <property type="match status" value="1"/>
</dbReference>
<reference evidence="6 7" key="1">
    <citation type="journal article" date="2021" name="Nat. Plants">
        <title>The Taxus genome provides insights into paclitaxel biosynthesis.</title>
        <authorList>
            <person name="Xiong X."/>
            <person name="Gou J."/>
            <person name="Liao Q."/>
            <person name="Li Y."/>
            <person name="Zhou Q."/>
            <person name="Bi G."/>
            <person name="Li C."/>
            <person name="Du R."/>
            <person name="Wang X."/>
            <person name="Sun T."/>
            <person name="Guo L."/>
            <person name="Liang H."/>
            <person name="Lu P."/>
            <person name="Wu Y."/>
            <person name="Zhang Z."/>
            <person name="Ro D.K."/>
            <person name="Shang Y."/>
            <person name="Huang S."/>
            <person name="Yan J."/>
        </authorList>
    </citation>
    <scope>NUCLEOTIDE SEQUENCE [LARGE SCALE GENOMIC DNA]</scope>
    <source>
        <strain evidence="6">Ta-2019</strain>
    </source>
</reference>
<dbReference type="SUPFAM" id="SSF52518">
    <property type="entry name" value="Thiamin diphosphate-binding fold (THDP-binding)"/>
    <property type="match status" value="1"/>
</dbReference>
<feature type="compositionally biased region" description="Polar residues" evidence="4">
    <location>
        <begin position="227"/>
        <end position="246"/>
    </location>
</feature>
<keyword evidence="7" id="KW-1185">Reference proteome</keyword>
<comment type="caution">
    <text evidence="6">The sequence shown here is derived from an EMBL/GenBank/DDBJ whole genome shotgun (WGS) entry which is preliminary data.</text>
</comment>
<keyword evidence="3" id="KW-0786">Thiamine pyrophosphate</keyword>
<gene>
    <name evidence="6" type="ORF">KI387_025057</name>
</gene>